<feature type="compositionally biased region" description="Basic and acidic residues" evidence="1">
    <location>
        <begin position="1380"/>
        <end position="1398"/>
    </location>
</feature>
<evidence type="ECO:0000313" key="4">
    <source>
        <dbReference type="Proteomes" id="UP000593998"/>
    </source>
</evidence>
<dbReference type="InterPro" id="IPR027417">
    <property type="entry name" value="P-loop_NTPase"/>
</dbReference>
<protein>
    <submittedName>
        <fullName evidence="3">Relaxase domain-containing protein</fullName>
    </submittedName>
</protein>
<gene>
    <name evidence="3" type="ORF">IGS73_14840</name>
</gene>
<proteinExistence type="predicted"/>
<dbReference type="RefSeq" id="WP_192910859.1">
    <property type="nucleotide sequence ID" value="NZ_CP062789.1"/>
</dbReference>
<dbReference type="NCBIfam" id="NF041492">
    <property type="entry name" value="MobF"/>
    <property type="match status" value="1"/>
</dbReference>
<dbReference type="Pfam" id="PF13604">
    <property type="entry name" value="AAA_30"/>
    <property type="match status" value="1"/>
</dbReference>
<evidence type="ECO:0000313" key="3">
    <source>
        <dbReference type="EMBL" id="QOK22346.1"/>
    </source>
</evidence>
<dbReference type="Pfam" id="PF08751">
    <property type="entry name" value="TrwC"/>
    <property type="match status" value="1"/>
</dbReference>
<organism evidence="3 4">
    <name type="scientific">Janibacter indicus</name>
    <dbReference type="NCBI Taxonomy" id="857417"/>
    <lineage>
        <taxon>Bacteria</taxon>
        <taxon>Bacillati</taxon>
        <taxon>Actinomycetota</taxon>
        <taxon>Actinomycetes</taxon>
        <taxon>Micrococcales</taxon>
        <taxon>Intrasporangiaceae</taxon>
        <taxon>Janibacter</taxon>
    </lineage>
</organism>
<dbReference type="SUPFAM" id="SSF52540">
    <property type="entry name" value="P-loop containing nucleoside triphosphate hydrolases"/>
    <property type="match status" value="2"/>
</dbReference>
<accession>A0A7L9IY92</accession>
<dbReference type="Gene3D" id="3.40.50.300">
    <property type="entry name" value="P-loop containing nucleotide triphosphate hydrolases"/>
    <property type="match status" value="2"/>
</dbReference>
<evidence type="ECO:0000259" key="2">
    <source>
        <dbReference type="Pfam" id="PF08751"/>
    </source>
</evidence>
<dbReference type="InterPro" id="IPR014862">
    <property type="entry name" value="TrwC"/>
</dbReference>
<feature type="compositionally biased region" description="Acidic residues" evidence="1">
    <location>
        <begin position="1400"/>
        <end position="1412"/>
    </location>
</feature>
<dbReference type="SUPFAM" id="SSF55464">
    <property type="entry name" value="Origin of replication-binding domain, RBD-like"/>
    <property type="match status" value="1"/>
</dbReference>
<name>A0A7L9IY92_9MICO</name>
<dbReference type="Proteomes" id="UP000593998">
    <property type="component" value="Chromosome"/>
</dbReference>
<sequence>MSLHKLTAGGGYDYLTRQVAAHDSTEKGHTGLASYYTERGETPGQWIGSGMARLDGLDAGDVVTAEQMQALFGAGHHPLATERREALSGPDLTARDYDQITRLGRPFKVYDDDVSAFRVEVARRFGDYNESLGFPRDWAVPVQERARIRTDVGLDFFRAEHGREPQDARELAASIAKHSRPKTTAVAGFDLTFSPVKSVSTLWALADPALAARVERAHQAAIKDALDFIESHALYSRTGTDGVQQVDVQGLVATAFTHRDSRAGDPDLHTHVAVANKVQTADGHWLSIDGRLLYKANVAASETYNTALEKHLTHDLGVQFAERANPDPRKRPVREIVGIDPALNERWSARRVSIQARRADLARDFQATHGRPPTPIESIKLAQQATLETRDAKKEPRTLAEQRLLWRGQAREVLGSDEAIGSMISSATRGNAPQSSTVVNRAWVRATSGQIRDTVQSNRSTWQSWHVRAEALRRVRGIGDVPAAEVDAVVSRLVDEVLRRHCVRVTQDHDPVREPRQLTRKDGVSVYRVHGADYYTSTAILKAEQRIVAAAGRQNGWSIEPQHVDLALLESTANGVTLNAGQSSLVREMATSTGSVQLAIAPAGAGKTTAMRALSNAWHSGGGTVLGIAPSAAAAAVLGDQINVATDTMAKLVWSLNNDPNNLPDWARAVDQKTLLIVDEAGMADTLSLDTVVTFALARGAKVRLIGDDQQLAAIGAGGVLRDIEATHGALRLNELMRFTTPGEGAASLALRDGDHEALGFYLDRGRVHVGDQATMAEEVFESWRSDRDASRESIMLAPTRDLVAQLNERARTHRLEGAEPGPSVRLSDGLEASVGDRVITRTNDRRLRVSPTDWVKNGDRWTVLDVRDTGALTIQHTRHQQVVTLPADYVAQSTELGYATTVHGAQGVSVDASHALVTDQVSRQSLYTALTRGAAENHIYLEVVGDGDEHGVIRPETLHPATATDLLEGILRRDDSPISATTQSRLDAGPTALLASATARYTDALHHAAEELMGPAATSLSSDADAVIPGISDQPAWPALRAHLVLLAAHGQDPVDALTRAATEQELDDARDVAAVLDWRLDDSGHRNTNPGPLPWLPGIPHVLTEHPTWGPYLSARAELVADTALQVRDTCNNSPTWARDIGSPPSPETVADVQVWRAARGIEPHDLRPTGPTVLQKAAFQWQRKLDTRVAGSSQAALDQWGDLLRDHVGQDPRFLPVLASRMAAISRAGVDAPAVLRRALAEGHLPDDHAASALWWRINGHLSPAVAAAVATDHELRASWQEHLPDLLGATRTEAVQDSPMWPHLVTAIDHGLQAGWTLETLLDTTHVDVPDADLAHALTWRISVLTDPLPVDPAHHTPDPLDEPPADLWHGASVETEHAHCPRDEQGQPHHQDVPDPLDEPPFDLWEDAPAEPVDARDALSAALGEEEVETGIALAAMHRALVSPTELSDADIEQQLRWAVEADASPVPLERLAQVNAMTWQFFQTQLPTGGSLTT</sequence>
<evidence type="ECO:0000256" key="1">
    <source>
        <dbReference type="SAM" id="MobiDB-lite"/>
    </source>
</evidence>
<feature type="domain" description="TrwC relaxase" evidence="2">
    <location>
        <begin position="8"/>
        <end position="412"/>
    </location>
</feature>
<dbReference type="CDD" id="cd18809">
    <property type="entry name" value="SF1_C_RecD"/>
    <property type="match status" value="1"/>
</dbReference>
<dbReference type="Gene3D" id="2.30.30.940">
    <property type="match status" value="1"/>
</dbReference>
<feature type="region of interest" description="Disordered" evidence="1">
    <location>
        <begin position="1380"/>
        <end position="1412"/>
    </location>
</feature>
<reference evidence="3 4" key="1">
    <citation type="submission" date="2020-10" db="EMBL/GenBank/DDBJ databases">
        <title>Janibacter indicus TT2 genome sequence.</title>
        <authorList>
            <person name="Lee K."/>
            <person name="Ganzorig M."/>
        </authorList>
    </citation>
    <scope>NUCLEOTIDE SEQUENCE [LARGE SCALE GENOMIC DNA]</scope>
    <source>
        <strain evidence="3 4">TT2</strain>
    </source>
</reference>
<dbReference type="EMBL" id="CP062789">
    <property type="protein sequence ID" value="QOK22346.1"/>
    <property type="molecule type" value="Genomic_DNA"/>
</dbReference>